<dbReference type="GO" id="GO:0005886">
    <property type="term" value="C:plasma membrane"/>
    <property type="evidence" value="ECO:0007669"/>
    <property type="project" value="TreeGrafter"/>
</dbReference>
<dbReference type="FunFam" id="1.20.5.110:FF:000007">
    <property type="entry name" value="Synaptosomal-associated protein"/>
    <property type="match status" value="1"/>
</dbReference>
<dbReference type="PROSITE" id="PS50192">
    <property type="entry name" value="T_SNARE"/>
    <property type="match status" value="2"/>
</dbReference>
<evidence type="ECO:0000313" key="10">
    <source>
        <dbReference type="RefSeq" id="XP_016975128.1"/>
    </source>
</evidence>
<dbReference type="GO" id="GO:0005484">
    <property type="term" value="F:SNAP receptor activity"/>
    <property type="evidence" value="ECO:0007669"/>
    <property type="project" value="TreeGrafter"/>
</dbReference>
<dbReference type="InterPro" id="IPR000928">
    <property type="entry name" value="SNAP-25_dom"/>
</dbReference>
<keyword evidence="3" id="KW-0677">Repeat</keyword>
<feature type="coiled-coil region" evidence="8">
    <location>
        <begin position="164"/>
        <end position="191"/>
    </location>
</feature>
<comment type="subcellular location">
    <subcellularLocation>
        <location evidence="6">Synapse</location>
        <location evidence="6">Synaptosome</location>
    </subcellularLocation>
</comment>
<evidence type="ECO:0000256" key="6">
    <source>
        <dbReference type="ARBA" id="ARBA00034102"/>
    </source>
</evidence>
<dbReference type="GO" id="GO:0031629">
    <property type="term" value="P:synaptic vesicle fusion to presynaptic active zone membrane"/>
    <property type="evidence" value="ECO:0007669"/>
    <property type="project" value="TreeGrafter"/>
</dbReference>
<dbReference type="Gene3D" id="1.20.5.110">
    <property type="match status" value="2"/>
</dbReference>
<feature type="domain" description="T-SNARE coiled-coil homology" evidence="9">
    <location>
        <begin position="21"/>
        <end position="83"/>
    </location>
</feature>
<comment type="similarity">
    <text evidence="1 7">Belongs to the SNAP-25 family.</text>
</comment>
<dbReference type="CDD" id="cd15889">
    <property type="entry name" value="SNARE_SNAP25N_23N"/>
    <property type="match status" value="1"/>
</dbReference>
<dbReference type="GO" id="GO:0031201">
    <property type="term" value="C:SNARE complex"/>
    <property type="evidence" value="ECO:0007669"/>
    <property type="project" value="TreeGrafter"/>
</dbReference>
<protein>
    <recommendedName>
        <fullName evidence="7">Synaptosomal-associated protein</fullName>
    </recommendedName>
</protein>
<evidence type="ECO:0000256" key="3">
    <source>
        <dbReference type="ARBA" id="ARBA00022737"/>
    </source>
</evidence>
<sequence length="212" mass="23930">MAAVENAEPRTELQELQFKSGQVANESLESTRRMLSLMDESQEAAVCTLVALDHQGGQLDRIEEGMDQINANMRKAEKNLSGMEKFCGICVLPWKKVNTKSDKENAWKAIDYGKIVAIHPQRIINERKRRGMSPPAQTGYVTRITNVAREDEMDNNLRQVNSMLGNLRNLALDMSSELENQNKQVNRINAKGDDNNIRMDGATKRVKNLLKS</sequence>
<keyword evidence="5 8" id="KW-0175">Coiled coil</keyword>
<evidence type="ECO:0000256" key="2">
    <source>
        <dbReference type="ARBA" id="ARBA00022599"/>
    </source>
</evidence>
<dbReference type="GO" id="GO:0016082">
    <property type="term" value="P:synaptic vesicle priming"/>
    <property type="evidence" value="ECO:0007669"/>
    <property type="project" value="TreeGrafter"/>
</dbReference>
<dbReference type="PANTHER" id="PTHR19305">
    <property type="entry name" value="SYNAPTOSOMAL ASSOCIATED PROTEIN"/>
    <property type="match status" value="1"/>
</dbReference>
<accession>A0A6P4EJG5</accession>
<gene>
    <name evidence="10" type="primary">LOC108041629</name>
</gene>
<dbReference type="GO" id="GO:0043005">
    <property type="term" value="C:neuron projection"/>
    <property type="evidence" value="ECO:0007669"/>
    <property type="project" value="UniProtKB-KW"/>
</dbReference>
<dbReference type="GeneID" id="108041629"/>
<proteinExistence type="inferred from homology"/>
<dbReference type="OrthoDB" id="19261at2759"/>
<feature type="domain" description="T-SNARE coiled-coil homology" evidence="9">
    <location>
        <begin position="147"/>
        <end position="209"/>
    </location>
</feature>
<dbReference type="InterPro" id="IPR000727">
    <property type="entry name" value="T_SNARE_dom"/>
</dbReference>
<feature type="coiled-coil region" evidence="8">
    <location>
        <begin position="59"/>
        <end position="86"/>
    </location>
</feature>
<dbReference type="RefSeq" id="XP_016975128.2">
    <property type="nucleotide sequence ID" value="XM_017119639.2"/>
</dbReference>
<dbReference type="PANTHER" id="PTHR19305:SF14">
    <property type="entry name" value="SYNAPTOSOMAL-ASSOCIATED PROTEIN-RELATED"/>
    <property type="match status" value="1"/>
</dbReference>
<dbReference type="GO" id="GO:0019905">
    <property type="term" value="F:syntaxin binding"/>
    <property type="evidence" value="ECO:0007669"/>
    <property type="project" value="TreeGrafter"/>
</dbReference>
<dbReference type="FunFam" id="1.20.5.110:FF:000018">
    <property type="entry name" value="Synaptosomal-associated protein"/>
    <property type="match status" value="1"/>
</dbReference>
<evidence type="ECO:0000256" key="5">
    <source>
        <dbReference type="ARBA" id="ARBA00023054"/>
    </source>
</evidence>
<evidence type="ECO:0000256" key="4">
    <source>
        <dbReference type="ARBA" id="ARBA00023018"/>
    </source>
</evidence>
<dbReference type="Pfam" id="PF00835">
    <property type="entry name" value="SNAP-25"/>
    <property type="match status" value="1"/>
</dbReference>
<name>A0A6P4EJG5_DRORH</name>
<evidence type="ECO:0000256" key="8">
    <source>
        <dbReference type="SAM" id="Coils"/>
    </source>
</evidence>
<dbReference type="SMART" id="SM00397">
    <property type="entry name" value="t_SNARE"/>
    <property type="match status" value="2"/>
</dbReference>
<evidence type="ECO:0000256" key="1">
    <source>
        <dbReference type="ARBA" id="ARBA00009480"/>
    </source>
</evidence>
<reference evidence="10" key="1">
    <citation type="submission" date="2025-08" db="UniProtKB">
        <authorList>
            <consortium name="RefSeq"/>
        </authorList>
    </citation>
    <scope>IDENTIFICATION</scope>
</reference>
<keyword evidence="4" id="KW-0770">Synapse</keyword>
<evidence type="ECO:0000259" key="9">
    <source>
        <dbReference type="PROSITE" id="PS50192"/>
    </source>
</evidence>
<dbReference type="RefSeq" id="XP_016975128.1">
    <property type="nucleotide sequence ID" value="XM_017119639.1"/>
</dbReference>
<keyword evidence="2" id="KW-0771">Synaptosome</keyword>
<dbReference type="GO" id="GO:0098793">
    <property type="term" value="C:presynapse"/>
    <property type="evidence" value="ECO:0007669"/>
    <property type="project" value="GOC"/>
</dbReference>
<dbReference type="SUPFAM" id="SSF58038">
    <property type="entry name" value="SNARE fusion complex"/>
    <property type="match status" value="2"/>
</dbReference>
<evidence type="ECO:0000256" key="7">
    <source>
        <dbReference type="RuleBase" id="RU003496"/>
    </source>
</evidence>
<dbReference type="AlphaFoldDB" id="A0A6P4EJG5"/>
<organism evidence="10">
    <name type="scientific">Drosophila rhopaloa</name>
    <name type="common">Fruit fly</name>
    <dbReference type="NCBI Taxonomy" id="1041015"/>
    <lineage>
        <taxon>Eukaryota</taxon>
        <taxon>Metazoa</taxon>
        <taxon>Ecdysozoa</taxon>
        <taxon>Arthropoda</taxon>
        <taxon>Hexapoda</taxon>
        <taxon>Insecta</taxon>
        <taxon>Pterygota</taxon>
        <taxon>Neoptera</taxon>
        <taxon>Endopterygota</taxon>
        <taxon>Diptera</taxon>
        <taxon>Brachycera</taxon>
        <taxon>Muscomorpha</taxon>
        <taxon>Ephydroidea</taxon>
        <taxon>Drosophilidae</taxon>
        <taxon>Drosophila</taxon>
        <taxon>Sophophora</taxon>
    </lineage>
</organism>